<reference evidence="2" key="1">
    <citation type="submission" date="2025-08" db="UniProtKB">
        <authorList>
            <consortium name="Ensembl"/>
        </authorList>
    </citation>
    <scope>IDENTIFICATION</scope>
</reference>
<evidence type="ECO:0008006" key="4">
    <source>
        <dbReference type="Google" id="ProtNLM"/>
    </source>
</evidence>
<name>A0A8C6ZDJ3_NOTPE</name>
<dbReference type="Ensembl" id="ENSNPET00000011294.1">
    <property type="protein sequence ID" value="ENSNPEP00000011010.1"/>
    <property type="gene ID" value="ENSNPEG00000008273.1"/>
</dbReference>
<sequence length="63" mass="6895">MRFLYLIFAVFLLVSLAAPGYASGKLPCPKEGVCASACAKGYSWNLASNCKEYCCIPLAKKWK</sequence>
<evidence type="ECO:0000313" key="2">
    <source>
        <dbReference type="Ensembl" id="ENSNPEP00000011010.1"/>
    </source>
</evidence>
<accession>A0A8C6ZDJ3</accession>
<dbReference type="Proteomes" id="UP000694420">
    <property type="component" value="Unplaced"/>
</dbReference>
<feature type="signal peptide" evidence="1">
    <location>
        <begin position="1"/>
        <end position="24"/>
    </location>
</feature>
<evidence type="ECO:0000313" key="3">
    <source>
        <dbReference type="Proteomes" id="UP000694420"/>
    </source>
</evidence>
<dbReference type="Pfam" id="PF08189">
    <property type="entry name" value="Meleagrin"/>
    <property type="match status" value="1"/>
</dbReference>
<evidence type="ECO:0000256" key="1">
    <source>
        <dbReference type="SAM" id="SignalP"/>
    </source>
</evidence>
<organism evidence="2 3">
    <name type="scientific">Nothoprocta perdicaria</name>
    <name type="common">Chilean tinamou</name>
    <name type="synonym">Crypturus perdicarius</name>
    <dbReference type="NCBI Taxonomy" id="30464"/>
    <lineage>
        <taxon>Eukaryota</taxon>
        <taxon>Metazoa</taxon>
        <taxon>Chordata</taxon>
        <taxon>Craniata</taxon>
        <taxon>Vertebrata</taxon>
        <taxon>Euteleostomi</taxon>
        <taxon>Archelosauria</taxon>
        <taxon>Archosauria</taxon>
        <taxon>Dinosauria</taxon>
        <taxon>Saurischia</taxon>
        <taxon>Theropoda</taxon>
        <taxon>Coelurosauria</taxon>
        <taxon>Aves</taxon>
        <taxon>Palaeognathae</taxon>
        <taxon>Tinamiformes</taxon>
        <taxon>Tinamidae</taxon>
        <taxon>Nothoprocta</taxon>
    </lineage>
</organism>
<proteinExistence type="predicted"/>
<dbReference type="Gene3D" id="3.10.360.10">
    <property type="entry name" value="Antimicrobial Peptide, Beta-defensin 2, Chain A"/>
    <property type="match status" value="1"/>
</dbReference>
<keyword evidence="1" id="KW-0732">Signal</keyword>
<reference evidence="2" key="2">
    <citation type="submission" date="2025-09" db="UniProtKB">
        <authorList>
            <consortium name="Ensembl"/>
        </authorList>
    </citation>
    <scope>IDENTIFICATION</scope>
</reference>
<feature type="chain" id="PRO_5034580198" description="CYGN protein" evidence="1">
    <location>
        <begin position="25"/>
        <end position="63"/>
    </location>
</feature>
<keyword evidence="3" id="KW-1185">Reference proteome</keyword>
<protein>
    <recommendedName>
        <fullName evidence="4">CYGN protein</fullName>
    </recommendedName>
</protein>
<dbReference type="AlphaFoldDB" id="A0A8C6ZDJ3"/>
<dbReference type="InterPro" id="IPR012573">
    <property type="entry name" value="Meleagrin/Cygnin"/>
</dbReference>